<reference evidence="2 3" key="1">
    <citation type="submission" date="2016-11" db="EMBL/GenBank/DDBJ databases">
        <title>Paenibacillus species isolates.</title>
        <authorList>
            <person name="Beno S.M."/>
        </authorList>
    </citation>
    <scope>NUCLEOTIDE SEQUENCE [LARGE SCALE GENOMIC DNA]</scope>
    <source>
        <strain evidence="2 3">FSL F4-0100</strain>
    </source>
</reference>
<dbReference type="EMBL" id="MRTF01000012">
    <property type="protein sequence ID" value="OME89017.1"/>
    <property type="molecule type" value="Genomic_DNA"/>
</dbReference>
<name>A0A1R1ATX7_PAELA</name>
<organism evidence="2 3">
    <name type="scientific">Paenibacillus lautus</name>
    <name type="common">Bacillus lautus</name>
    <dbReference type="NCBI Taxonomy" id="1401"/>
    <lineage>
        <taxon>Bacteria</taxon>
        <taxon>Bacillati</taxon>
        <taxon>Bacillota</taxon>
        <taxon>Bacilli</taxon>
        <taxon>Bacillales</taxon>
        <taxon>Paenibacillaceae</taxon>
        <taxon>Paenibacillus</taxon>
    </lineage>
</organism>
<proteinExistence type="predicted"/>
<dbReference type="RefSeq" id="WP_076325840.1">
    <property type="nucleotide sequence ID" value="NZ_MRTF01000012.1"/>
</dbReference>
<dbReference type="InterPro" id="IPR025164">
    <property type="entry name" value="Toastrack_DUF4097"/>
</dbReference>
<feature type="domain" description="DUF4097" evidence="1">
    <location>
        <begin position="41"/>
        <end position="288"/>
    </location>
</feature>
<evidence type="ECO:0000313" key="3">
    <source>
        <dbReference type="Proteomes" id="UP000187074"/>
    </source>
</evidence>
<protein>
    <recommendedName>
        <fullName evidence="1">DUF4097 domain-containing protein</fullName>
    </recommendedName>
</protein>
<dbReference type="STRING" id="1401.BK123_29135"/>
<gene>
    <name evidence="2" type="ORF">BK123_29135</name>
</gene>
<dbReference type="Pfam" id="PF13349">
    <property type="entry name" value="DUF4097"/>
    <property type="match status" value="1"/>
</dbReference>
<evidence type="ECO:0000259" key="1">
    <source>
        <dbReference type="Pfam" id="PF13349"/>
    </source>
</evidence>
<comment type="caution">
    <text evidence="2">The sequence shown here is derived from an EMBL/GenBank/DDBJ whole genome shotgun (WGS) entry which is preliminary data.</text>
</comment>
<accession>A0A1R1ATX7</accession>
<dbReference type="AlphaFoldDB" id="A0A1R1ATX7"/>
<dbReference type="Proteomes" id="UP000187074">
    <property type="component" value="Unassembled WGS sequence"/>
</dbReference>
<dbReference type="OrthoDB" id="2654876at2"/>
<dbReference type="PROSITE" id="PS51257">
    <property type="entry name" value="PROKAR_LIPOPROTEIN"/>
    <property type="match status" value="1"/>
</dbReference>
<evidence type="ECO:0000313" key="2">
    <source>
        <dbReference type="EMBL" id="OME89017.1"/>
    </source>
</evidence>
<sequence>MRKIITTSLVLLTVGGLVMGCQGVGKSTSYNHESSYEANRIEEIEVNNESWDIEFKRSDSPNITIACEGKRQNNKSDPVTINHDGNKIVVTQEDQGSAMAGFTFSKKGTIYISIPDREVDTITLNNNAGDIKMKNVVAQNIVIANNAGSENIEGLSAEKGVFTSKDGDIKLKDSSLNELTVTTGSGASYMTDVTSPVMNITSTYGEVSVKEIEEGTLLRVETQSGDIAVSYKTPPASLKLTASSDSSDISVGLDGFKVKQSTEKLIKGTIGDASNSMELISRVGTIAVK</sequence>